<dbReference type="Pfam" id="PF06444">
    <property type="entry name" value="NADH_dehy_S2_C"/>
    <property type="match status" value="1"/>
</dbReference>
<evidence type="ECO:0000256" key="1">
    <source>
        <dbReference type="ARBA" id="ARBA00003257"/>
    </source>
</evidence>
<name>A0A6C0SGY2_9MUSC</name>
<comment type="similarity">
    <text evidence="3 18">Belongs to the complex I subunit 2 family.</text>
</comment>
<keyword evidence="8 18" id="KW-0812">Transmembrane</keyword>
<dbReference type="Pfam" id="PF00361">
    <property type="entry name" value="Proton_antipo_M"/>
    <property type="match status" value="1"/>
</dbReference>
<feature type="transmembrane region" description="Helical" evidence="18">
    <location>
        <begin position="110"/>
        <end position="130"/>
    </location>
</feature>
<dbReference type="GO" id="GO:0006120">
    <property type="term" value="P:mitochondrial electron transport, NADH to ubiquinone"/>
    <property type="evidence" value="ECO:0007669"/>
    <property type="project" value="InterPro"/>
</dbReference>
<dbReference type="InterPro" id="IPR010933">
    <property type="entry name" value="NADH_DH_su2_C"/>
</dbReference>
<dbReference type="GO" id="GO:0005743">
    <property type="term" value="C:mitochondrial inner membrane"/>
    <property type="evidence" value="ECO:0007669"/>
    <property type="project" value="UniProtKB-SubCell"/>
</dbReference>
<keyword evidence="14 18" id="KW-0830">Ubiquinone</keyword>
<feature type="transmembrane region" description="Helical" evidence="18">
    <location>
        <begin position="12"/>
        <end position="39"/>
    </location>
</feature>
<dbReference type="PANTHER" id="PTHR46552">
    <property type="entry name" value="NADH-UBIQUINONE OXIDOREDUCTASE CHAIN 2"/>
    <property type="match status" value="1"/>
</dbReference>
<evidence type="ECO:0000256" key="4">
    <source>
        <dbReference type="ARBA" id="ARBA00012944"/>
    </source>
</evidence>
<evidence type="ECO:0000256" key="14">
    <source>
        <dbReference type="ARBA" id="ARBA00023075"/>
    </source>
</evidence>
<evidence type="ECO:0000256" key="8">
    <source>
        <dbReference type="ARBA" id="ARBA00022692"/>
    </source>
</evidence>
<feature type="transmembrane region" description="Helical" evidence="18">
    <location>
        <begin position="195"/>
        <end position="216"/>
    </location>
</feature>
<evidence type="ECO:0000256" key="11">
    <source>
        <dbReference type="ARBA" id="ARBA00022982"/>
    </source>
</evidence>
<gene>
    <name evidence="21" type="primary">ND2</name>
</gene>
<comment type="catalytic activity">
    <reaction evidence="17 18">
        <text>a ubiquinone + NADH + 5 H(+)(in) = a ubiquinol + NAD(+) + 4 H(+)(out)</text>
        <dbReference type="Rhea" id="RHEA:29091"/>
        <dbReference type="Rhea" id="RHEA-COMP:9565"/>
        <dbReference type="Rhea" id="RHEA-COMP:9566"/>
        <dbReference type="ChEBI" id="CHEBI:15378"/>
        <dbReference type="ChEBI" id="CHEBI:16389"/>
        <dbReference type="ChEBI" id="CHEBI:17976"/>
        <dbReference type="ChEBI" id="CHEBI:57540"/>
        <dbReference type="ChEBI" id="CHEBI:57945"/>
        <dbReference type="EC" id="7.1.1.2"/>
    </reaction>
</comment>
<accession>A0A6C0SGY2</accession>
<dbReference type="InterPro" id="IPR001750">
    <property type="entry name" value="ND/Mrp_TM"/>
</dbReference>
<dbReference type="InterPro" id="IPR003917">
    <property type="entry name" value="NADH_UbQ_OxRdtase_chain2"/>
</dbReference>
<geneLocation type="mitochondrion" evidence="21"/>
<proteinExistence type="inferred from homology"/>
<evidence type="ECO:0000256" key="15">
    <source>
        <dbReference type="ARBA" id="ARBA00023128"/>
    </source>
</evidence>
<evidence type="ECO:0000259" key="20">
    <source>
        <dbReference type="Pfam" id="PF06444"/>
    </source>
</evidence>
<evidence type="ECO:0000313" key="21">
    <source>
        <dbReference type="EMBL" id="QIA59072.1"/>
    </source>
</evidence>
<keyword evidence="9 18" id="KW-0999">Mitochondrion inner membrane</keyword>
<comment type="function">
    <text evidence="18">Core subunit of the mitochondrial membrane respiratory chain NADH dehydrogenase (Complex I) which catalyzes electron transfer from NADH through the respiratory chain, using ubiquinone as an electron acceptor. Essential for the catalytic activity and assembly of complex I.</text>
</comment>
<dbReference type="GO" id="GO:0008137">
    <property type="term" value="F:NADH dehydrogenase (ubiquinone) activity"/>
    <property type="evidence" value="ECO:0007669"/>
    <property type="project" value="UniProtKB-EC"/>
</dbReference>
<sequence length="217" mass="25257">MNSLFMMTWQKLAPFMLLSYIISKTFSIIISIMTVVIGSIGGLNQTSLRKIMAFSSINHLGWMLSAMMISSNLWLLYFMFYSFLSASIVMMFNINKLFHFNQMFSNNNSILMKMSVMTNFLSLGGLPPFLGFLPKWMVIQQLSMNNQMMLIFFLMIMTLITLFFYLRLCFSSMMMNHQNMKWISQLKAPIPSKKIYLCNSIMSILGLPLMTSMFYIF</sequence>
<reference evidence="21" key="1">
    <citation type="journal article" date="2019" name="Mitochondrial DNA Part B Resour">
        <title>The mitochondrial genome of Ocydromia sp. (Diptera: Empididae).</title>
        <authorList>
            <person name="Hou P."/>
            <person name="Gao S."/>
            <person name="Qilemoge"/>
            <person name="Yang D."/>
        </authorList>
    </citation>
    <scope>NUCLEOTIDE SEQUENCE</scope>
</reference>
<evidence type="ECO:0000256" key="7">
    <source>
        <dbReference type="ARBA" id="ARBA00022660"/>
    </source>
</evidence>
<comment type="function">
    <text evidence="1">Core subunit of the mitochondrial membrane respiratory chain NADH dehydrogenase (Complex I) that is believed to belong to the minimal assembly required for catalysis. Complex I functions in the transfer of electrons from NADH to the respiratory chain. The immediate electron acceptor for the enzyme is believed to be ubiquinone.</text>
</comment>
<keyword evidence="12 18" id="KW-1133">Transmembrane helix</keyword>
<keyword evidence="7 18" id="KW-0679">Respiratory chain</keyword>
<evidence type="ECO:0000256" key="12">
    <source>
        <dbReference type="ARBA" id="ARBA00022989"/>
    </source>
</evidence>
<dbReference type="PANTHER" id="PTHR46552:SF1">
    <property type="entry name" value="NADH-UBIQUINONE OXIDOREDUCTASE CHAIN 2"/>
    <property type="match status" value="1"/>
</dbReference>
<dbReference type="InterPro" id="IPR050175">
    <property type="entry name" value="Complex_I_Subunit_2"/>
</dbReference>
<dbReference type="PRINTS" id="PR01436">
    <property type="entry name" value="NADHDHGNASE2"/>
</dbReference>
<organism evidence="21">
    <name type="scientific">Neurigona sp. PH-2020</name>
    <dbReference type="NCBI Taxonomy" id="2709164"/>
    <lineage>
        <taxon>Eukaryota</taxon>
        <taxon>Metazoa</taxon>
        <taxon>Ecdysozoa</taxon>
        <taxon>Arthropoda</taxon>
        <taxon>Hexapoda</taxon>
        <taxon>Insecta</taxon>
        <taxon>Pterygota</taxon>
        <taxon>Neoptera</taxon>
        <taxon>Endopterygota</taxon>
        <taxon>Diptera</taxon>
        <taxon>Brachycera</taxon>
        <taxon>Muscomorpha</taxon>
        <taxon>Empidoidea</taxon>
        <taxon>Dolichopodidae</taxon>
        <taxon>Neurigoninae</taxon>
        <taxon>Neurigona</taxon>
    </lineage>
</organism>
<protein>
    <recommendedName>
        <fullName evidence="5 18">NADH-ubiquinone oxidoreductase chain 2</fullName>
        <ecNumber evidence="4 18">7.1.1.2</ecNumber>
    </recommendedName>
</protein>
<dbReference type="AlphaFoldDB" id="A0A6C0SGY2"/>
<keyword evidence="10 18" id="KW-1278">Translocase</keyword>
<keyword evidence="13 18" id="KW-0520">NAD</keyword>
<evidence type="ECO:0000256" key="9">
    <source>
        <dbReference type="ARBA" id="ARBA00022792"/>
    </source>
</evidence>
<feature type="domain" description="NADH dehydrogenase subunit 2 C-terminal" evidence="20">
    <location>
        <begin position="162"/>
        <end position="213"/>
    </location>
</feature>
<evidence type="ECO:0000256" key="13">
    <source>
        <dbReference type="ARBA" id="ARBA00023027"/>
    </source>
</evidence>
<comment type="subcellular location">
    <subcellularLocation>
        <location evidence="2 18">Mitochondrion inner membrane</location>
        <topology evidence="2 18">Multi-pass membrane protein</topology>
    </subcellularLocation>
</comment>
<evidence type="ECO:0000256" key="2">
    <source>
        <dbReference type="ARBA" id="ARBA00004448"/>
    </source>
</evidence>
<evidence type="ECO:0000256" key="16">
    <source>
        <dbReference type="ARBA" id="ARBA00023136"/>
    </source>
</evidence>
<evidence type="ECO:0000256" key="5">
    <source>
        <dbReference type="ARBA" id="ARBA00021008"/>
    </source>
</evidence>
<feature type="transmembrane region" description="Helical" evidence="18">
    <location>
        <begin position="75"/>
        <end position="98"/>
    </location>
</feature>
<dbReference type="EC" id="7.1.1.2" evidence="4 18"/>
<evidence type="ECO:0000256" key="10">
    <source>
        <dbReference type="ARBA" id="ARBA00022967"/>
    </source>
</evidence>
<evidence type="ECO:0000256" key="18">
    <source>
        <dbReference type="RuleBase" id="RU003403"/>
    </source>
</evidence>
<keyword evidence="6" id="KW-0813">Transport</keyword>
<feature type="transmembrane region" description="Helical" evidence="18">
    <location>
        <begin position="150"/>
        <end position="174"/>
    </location>
</feature>
<keyword evidence="11 18" id="KW-0249">Electron transport</keyword>
<keyword evidence="16 18" id="KW-0472">Membrane</keyword>
<evidence type="ECO:0000256" key="6">
    <source>
        <dbReference type="ARBA" id="ARBA00022448"/>
    </source>
</evidence>
<keyword evidence="15 18" id="KW-0496">Mitochondrion</keyword>
<dbReference type="EMBL" id="MK642349">
    <property type="protein sequence ID" value="QIA59072.1"/>
    <property type="molecule type" value="Genomic_DNA"/>
</dbReference>
<evidence type="ECO:0000259" key="19">
    <source>
        <dbReference type="Pfam" id="PF00361"/>
    </source>
</evidence>
<feature type="domain" description="NADH:quinone oxidoreductase/Mrp antiporter transmembrane" evidence="19">
    <location>
        <begin position="2"/>
        <end position="161"/>
    </location>
</feature>
<evidence type="ECO:0000256" key="3">
    <source>
        <dbReference type="ARBA" id="ARBA00007012"/>
    </source>
</evidence>
<evidence type="ECO:0000256" key="17">
    <source>
        <dbReference type="ARBA" id="ARBA00049551"/>
    </source>
</evidence>